<dbReference type="AlphaFoldDB" id="E4ZQN6"/>
<feature type="transmembrane region" description="Helical" evidence="6">
    <location>
        <begin position="222"/>
        <end position="242"/>
    </location>
</feature>
<evidence type="ECO:0000256" key="4">
    <source>
        <dbReference type="ARBA" id="ARBA00023136"/>
    </source>
</evidence>
<dbReference type="InterPro" id="IPR049326">
    <property type="entry name" value="Rhodopsin_dom_fungi"/>
</dbReference>
<dbReference type="eggNOG" id="ENOG502SR1P">
    <property type="taxonomic scope" value="Eukaryota"/>
</dbReference>
<name>E4ZQN6_LEPMJ</name>
<dbReference type="RefSeq" id="XP_003837481.1">
    <property type="nucleotide sequence ID" value="XM_003837433.1"/>
</dbReference>
<evidence type="ECO:0000256" key="5">
    <source>
        <dbReference type="ARBA" id="ARBA00038359"/>
    </source>
</evidence>
<dbReference type="HOGENOM" id="CLU_059576_0_0_1"/>
<dbReference type="GO" id="GO:0016020">
    <property type="term" value="C:membrane"/>
    <property type="evidence" value="ECO:0007669"/>
    <property type="project" value="UniProtKB-SubCell"/>
</dbReference>
<feature type="transmembrane region" description="Helical" evidence="6">
    <location>
        <begin position="12"/>
        <end position="33"/>
    </location>
</feature>
<dbReference type="OrthoDB" id="5393606at2759"/>
<evidence type="ECO:0000256" key="1">
    <source>
        <dbReference type="ARBA" id="ARBA00004141"/>
    </source>
</evidence>
<dbReference type="PANTHER" id="PTHR33048">
    <property type="entry name" value="PTH11-LIKE INTEGRAL MEMBRANE PROTEIN (AFU_ORTHOLOGUE AFUA_5G11245)"/>
    <property type="match status" value="1"/>
</dbReference>
<feature type="transmembrane region" description="Helical" evidence="6">
    <location>
        <begin position="138"/>
        <end position="160"/>
    </location>
</feature>
<dbReference type="InParanoid" id="E4ZQN6"/>
<protein>
    <recommendedName>
        <fullName evidence="7">Rhodopsin domain-containing protein</fullName>
    </recommendedName>
</protein>
<evidence type="ECO:0000313" key="8">
    <source>
        <dbReference type="EMBL" id="CBX94041.1"/>
    </source>
</evidence>
<dbReference type="EMBL" id="FP929116">
    <property type="protein sequence ID" value="CBX94041.1"/>
    <property type="molecule type" value="Genomic_DNA"/>
</dbReference>
<evidence type="ECO:0000256" key="2">
    <source>
        <dbReference type="ARBA" id="ARBA00022692"/>
    </source>
</evidence>
<keyword evidence="2 6" id="KW-0812">Transmembrane</keyword>
<organism evidence="9">
    <name type="scientific">Leptosphaeria maculans (strain JN3 / isolate v23.1.3 / race Av1-4-5-6-7-8)</name>
    <name type="common">Blackleg fungus</name>
    <name type="synonym">Phoma lingam</name>
    <dbReference type="NCBI Taxonomy" id="985895"/>
    <lineage>
        <taxon>Eukaryota</taxon>
        <taxon>Fungi</taxon>
        <taxon>Dikarya</taxon>
        <taxon>Ascomycota</taxon>
        <taxon>Pezizomycotina</taxon>
        <taxon>Dothideomycetes</taxon>
        <taxon>Pleosporomycetidae</taxon>
        <taxon>Pleosporales</taxon>
        <taxon>Pleosporineae</taxon>
        <taxon>Leptosphaeriaceae</taxon>
        <taxon>Plenodomus</taxon>
        <taxon>Plenodomus lingam/Leptosphaeria maculans species complex</taxon>
    </lineage>
</organism>
<dbReference type="OMA" id="GWIMETT"/>
<feature type="transmembrane region" description="Helical" evidence="6">
    <location>
        <begin position="104"/>
        <end position="126"/>
    </location>
</feature>
<gene>
    <name evidence="8" type="ORF">LEMA_P037150.1</name>
</gene>
<dbReference type="PANTHER" id="PTHR33048:SF157">
    <property type="entry name" value="INTEGRAL MEMBRANE PROTEIN"/>
    <property type="match status" value="1"/>
</dbReference>
<comment type="subcellular location">
    <subcellularLocation>
        <location evidence="1">Membrane</location>
        <topology evidence="1">Multi-pass membrane protein</topology>
    </subcellularLocation>
</comment>
<evidence type="ECO:0000256" key="3">
    <source>
        <dbReference type="ARBA" id="ARBA00022989"/>
    </source>
</evidence>
<feature type="transmembrane region" description="Helical" evidence="6">
    <location>
        <begin position="53"/>
        <end position="72"/>
    </location>
</feature>
<reference evidence="9" key="1">
    <citation type="journal article" date="2011" name="Nat. Commun.">
        <title>Effector diversification within compartments of the Leptosphaeria maculans genome affected by Repeat-Induced Point mutations.</title>
        <authorList>
            <person name="Rouxel T."/>
            <person name="Grandaubert J."/>
            <person name="Hane J.K."/>
            <person name="Hoede C."/>
            <person name="van de Wouw A.P."/>
            <person name="Couloux A."/>
            <person name="Dominguez V."/>
            <person name="Anthouard V."/>
            <person name="Bally P."/>
            <person name="Bourras S."/>
            <person name="Cozijnsen A.J."/>
            <person name="Ciuffetti L.M."/>
            <person name="Degrave A."/>
            <person name="Dilmaghani A."/>
            <person name="Duret L."/>
            <person name="Fudal I."/>
            <person name="Goodwin S.B."/>
            <person name="Gout L."/>
            <person name="Glaser N."/>
            <person name="Linglin J."/>
            <person name="Kema G.H.J."/>
            <person name="Lapalu N."/>
            <person name="Lawrence C.B."/>
            <person name="May K."/>
            <person name="Meyer M."/>
            <person name="Ollivier B."/>
            <person name="Poulain J."/>
            <person name="Schoch C.L."/>
            <person name="Simon A."/>
            <person name="Spatafora J.W."/>
            <person name="Stachowiak A."/>
            <person name="Turgeon B.G."/>
            <person name="Tyler B.M."/>
            <person name="Vincent D."/>
            <person name="Weissenbach J."/>
            <person name="Amselem J."/>
            <person name="Quesneville H."/>
            <person name="Oliver R.P."/>
            <person name="Wincker P."/>
            <person name="Balesdent M.-H."/>
            <person name="Howlett B.J."/>
        </authorList>
    </citation>
    <scope>NUCLEOTIDE SEQUENCE [LARGE SCALE GENOMIC DNA]</scope>
    <source>
        <strain evidence="9">JN3 / isolate v23.1.3 / race Av1-4-5-6-7-8</strain>
    </source>
</reference>
<dbReference type="Proteomes" id="UP000002668">
    <property type="component" value="Genome"/>
</dbReference>
<evidence type="ECO:0000259" key="7">
    <source>
        <dbReference type="Pfam" id="PF20684"/>
    </source>
</evidence>
<dbReference type="Pfam" id="PF20684">
    <property type="entry name" value="Fung_rhodopsin"/>
    <property type="match status" value="1"/>
</dbReference>
<feature type="transmembrane region" description="Helical" evidence="6">
    <location>
        <begin position="188"/>
        <end position="210"/>
    </location>
</feature>
<dbReference type="GeneID" id="13285322"/>
<evidence type="ECO:0000256" key="6">
    <source>
        <dbReference type="SAM" id="Phobius"/>
    </source>
</evidence>
<dbReference type="InterPro" id="IPR052337">
    <property type="entry name" value="SAT4-like"/>
</dbReference>
<feature type="domain" description="Rhodopsin" evidence="7">
    <location>
        <begin position="49"/>
        <end position="298"/>
    </location>
</feature>
<dbReference type="VEuPathDB" id="FungiDB:LEMA_P037150.1"/>
<keyword evidence="9" id="KW-1185">Reference proteome</keyword>
<evidence type="ECO:0000313" key="9">
    <source>
        <dbReference type="Proteomes" id="UP000002668"/>
    </source>
</evidence>
<dbReference type="STRING" id="985895.E4ZQN6"/>
<proteinExistence type="inferred from homology"/>
<keyword evidence="4 6" id="KW-0472">Membrane</keyword>
<accession>E4ZQN6</accession>
<sequence>MPSYTYINLDSCFATGIVLVVLSVLTVVLRLFLRWRSSNKLRDVIWSKHIDDLFCVLALPPTIGVAIVMIYGSSKGVFGGHNDPTHIEGWIFSTTPTLVILEKMVYIIFIMQPLALGFIKLAFLFFYRRIFVFRSFQITSLIFVILTVMWMIAFFLGFIFDCRLNFSANWGSLASIGENCPFGFEATIAFTITDAIFDLCILVLPLPWIWKLQMPNTRKVQLCGVFLLGGFAVAAAIIRMVICIEQNTPSNAVDQQYIMGMPTWDIIGITSHGLYWTVVETNVALIACCLPTLRPILSMAAFGTVLASFGSFLQGLGSKMGSSKGTTQNSTGSSGTGKFSKFSAASKSSVSKKKKRNNDSLDDTASDVSLVELEKSNGVRVAHGVAVSHENYNAFDLELEEKKYSGNDARTSAV</sequence>
<keyword evidence="3 6" id="KW-1133">Transmembrane helix</keyword>
<comment type="similarity">
    <text evidence="5">Belongs to the SAT4 family.</text>
</comment>